<evidence type="ECO:0000313" key="2">
    <source>
        <dbReference type="EMBL" id="TFW15606.1"/>
    </source>
</evidence>
<dbReference type="RefSeq" id="WP_135208556.1">
    <property type="nucleotide sequence ID" value="NZ_SPVF01000226.1"/>
</dbReference>
<gene>
    <name evidence="2" type="ORF">E4L96_17775</name>
</gene>
<feature type="chain" id="PRO_5021201450" evidence="1">
    <location>
        <begin position="20"/>
        <end position="355"/>
    </location>
</feature>
<sequence>MLRWSAYAVLALAGSAAHAADPASVSFQHNDWELACDNTRTCRAAGYQPDDQDENPVSVLLTRHAGPNQPVYGEVQFGTYGDNAPDVPATVTLKINGRAASTIKRDKNRNFHLTSAQVAALLAVLNKTTTVEFVAGETTWTLSTKGASAVLLKMDEFQGRLNTPGALARKGTQPEDKVLPPLALPVIVAAAVPKALDKAALAALDRKAITAELRKAIKLEDCDELATIGSAENPLDIAPLSNGKLVVSATCWRAAYNTGSAFAVINAQAPYAPVIVTTLANDYADGVIGASQKGRGLGDCWSSEDWTWDGARFVHTHATWTGMCRLIAPGGAWDLPSLVTTVKAVPGQNAADKGK</sequence>
<dbReference type="AlphaFoldDB" id="A0A4Y9S2M5"/>
<keyword evidence="3" id="KW-1185">Reference proteome</keyword>
<dbReference type="OrthoDB" id="6183301at2"/>
<evidence type="ECO:0000313" key="3">
    <source>
        <dbReference type="Proteomes" id="UP000298438"/>
    </source>
</evidence>
<keyword evidence="1" id="KW-0732">Signal</keyword>
<accession>A0A4Y9S2M5</accession>
<reference evidence="2 3" key="1">
    <citation type="submission" date="2019-03" db="EMBL/GenBank/DDBJ databases">
        <title>Draft Genome Sequence of Massilia arenosa sp. nov., a Novel Massilia Species Isolated from a Sandy-loam Maize Soil.</title>
        <authorList>
            <person name="Raths R."/>
            <person name="Peta V."/>
            <person name="Bucking H."/>
        </authorList>
    </citation>
    <scope>NUCLEOTIDE SEQUENCE [LARGE SCALE GENOMIC DNA]</scope>
    <source>
        <strain evidence="2 3">MC02</strain>
    </source>
</reference>
<name>A0A4Y9S2M5_9BURK</name>
<comment type="caution">
    <text evidence="2">The sequence shown here is derived from an EMBL/GenBank/DDBJ whole genome shotgun (WGS) entry which is preliminary data.</text>
</comment>
<organism evidence="2 3">
    <name type="scientific">Zemynaea arenosa</name>
    <dbReference type="NCBI Taxonomy" id="2561931"/>
    <lineage>
        <taxon>Bacteria</taxon>
        <taxon>Pseudomonadati</taxon>
        <taxon>Pseudomonadota</taxon>
        <taxon>Betaproteobacteria</taxon>
        <taxon>Burkholderiales</taxon>
        <taxon>Oxalobacteraceae</taxon>
        <taxon>Telluria group</taxon>
        <taxon>Zemynaea</taxon>
    </lineage>
</organism>
<protein>
    <submittedName>
        <fullName evidence="2">DUF1176 domain-containing protein</fullName>
    </submittedName>
</protein>
<feature type="signal peptide" evidence="1">
    <location>
        <begin position="1"/>
        <end position="19"/>
    </location>
</feature>
<dbReference type="InterPro" id="IPR009560">
    <property type="entry name" value="DUF1176"/>
</dbReference>
<evidence type="ECO:0000256" key="1">
    <source>
        <dbReference type="SAM" id="SignalP"/>
    </source>
</evidence>
<proteinExistence type="predicted"/>
<dbReference type="Pfam" id="PF06674">
    <property type="entry name" value="DUF1176"/>
    <property type="match status" value="1"/>
</dbReference>
<dbReference type="Proteomes" id="UP000298438">
    <property type="component" value="Unassembled WGS sequence"/>
</dbReference>
<dbReference type="EMBL" id="SPVF01000226">
    <property type="protein sequence ID" value="TFW15606.1"/>
    <property type="molecule type" value="Genomic_DNA"/>
</dbReference>